<proteinExistence type="predicted"/>
<evidence type="ECO:0000313" key="3">
    <source>
        <dbReference type="EMBL" id="VIO61963.1"/>
    </source>
</evidence>
<evidence type="ECO:0000256" key="1">
    <source>
        <dbReference type="SAM" id="MobiDB-lite"/>
    </source>
</evidence>
<reference evidence="2" key="2">
    <citation type="submission" date="2021-03" db="EMBL/GenBank/DDBJ databases">
        <authorList>
            <person name="Alouane T."/>
            <person name="Langin T."/>
            <person name="Bonhomme L."/>
        </authorList>
    </citation>
    <scope>NUCLEOTIDE SEQUENCE</scope>
    <source>
        <strain evidence="2">MDC_Fg202</strain>
    </source>
</reference>
<sequence length="126" mass="13777">MEAHVLQGNAIIRPLVMKPEDKLGMWYSISFRNPRPLQTKYTSCKVPTSALTSGNRAGLGAGVKGLQSMLVIGQPTSWPFRSWSGSQNTVQGQGSSAAPSVPRDWRHVSSDYFLASRAYYVGMTNV</sequence>
<dbReference type="EMBL" id="CAJPIJ010000138">
    <property type="protein sequence ID" value="CAG1987175.1"/>
    <property type="molecule type" value="Genomic_DNA"/>
</dbReference>
<dbReference type="AlphaFoldDB" id="A0A4E9EGC7"/>
<accession>A0A4E9EGC7</accession>
<gene>
    <name evidence="3" type="ORF">FUG_LOCUS459918</name>
    <name evidence="2" type="ORF">MDCFG202_LOCUS292281</name>
</gene>
<organism evidence="3">
    <name type="scientific">Gibberella zeae</name>
    <name type="common">Wheat head blight fungus</name>
    <name type="synonym">Fusarium graminearum</name>
    <dbReference type="NCBI Taxonomy" id="5518"/>
    <lineage>
        <taxon>Eukaryota</taxon>
        <taxon>Fungi</taxon>
        <taxon>Dikarya</taxon>
        <taxon>Ascomycota</taxon>
        <taxon>Pezizomycotina</taxon>
        <taxon>Sordariomycetes</taxon>
        <taxon>Hypocreomycetidae</taxon>
        <taxon>Hypocreales</taxon>
        <taxon>Nectriaceae</taxon>
        <taxon>Fusarium</taxon>
    </lineage>
</organism>
<protein>
    <submittedName>
        <fullName evidence="3">Uncharacterized protein</fullName>
    </submittedName>
</protein>
<feature type="region of interest" description="Disordered" evidence="1">
    <location>
        <begin position="83"/>
        <end position="102"/>
    </location>
</feature>
<dbReference type="EMBL" id="CAAKMV010000155">
    <property type="protein sequence ID" value="VIO61963.1"/>
    <property type="molecule type" value="Genomic_DNA"/>
</dbReference>
<feature type="compositionally biased region" description="Polar residues" evidence="1">
    <location>
        <begin position="83"/>
        <end position="98"/>
    </location>
</feature>
<dbReference type="Proteomes" id="UP000746612">
    <property type="component" value="Unassembled WGS sequence"/>
</dbReference>
<evidence type="ECO:0000313" key="2">
    <source>
        <dbReference type="EMBL" id="CAG1987175.1"/>
    </source>
</evidence>
<name>A0A4E9EGC7_GIBZA</name>
<reference evidence="3" key="1">
    <citation type="submission" date="2019-04" db="EMBL/GenBank/DDBJ databases">
        <authorList>
            <person name="Melise S."/>
            <person name="Noan J."/>
            <person name="Okalmin O."/>
        </authorList>
    </citation>
    <scope>NUCLEOTIDE SEQUENCE</scope>
    <source>
        <strain evidence="3">FN9</strain>
    </source>
</reference>